<comment type="similarity">
    <text evidence="1">Belongs to the AHA1 family.</text>
</comment>
<dbReference type="Proteomes" id="UP001500888">
    <property type="component" value="Unassembled WGS sequence"/>
</dbReference>
<name>A0ABP7HPK7_9ACTN</name>
<reference evidence="4" key="1">
    <citation type="journal article" date="2019" name="Int. J. Syst. Evol. Microbiol.">
        <title>The Global Catalogue of Microorganisms (GCM) 10K type strain sequencing project: providing services to taxonomists for standard genome sequencing and annotation.</title>
        <authorList>
            <consortium name="The Broad Institute Genomics Platform"/>
            <consortium name="The Broad Institute Genome Sequencing Center for Infectious Disease"/>
            <person name="Wu L."/>
            <person name="Ma J."/>
        </authorList>
    </citation>
    <scope>NUCLEOTIDE SEQUENCE [LARGE SCALE GENOMIC DNA]</scope>
    <source>
        <strain evidence="4">JCM 16908</strain>
    </source>
</reference>
<dbReference type="Gene3D" id="3.30.530.20">
    <property type="match status" value="1"/>
</dbReference>
<evidence type="ECO:0000313" key="3">
    <source>
        <dbReference type="EMBL" id="GAA3801230.1"/>
    </source>
</evidence>
<dbReference type="InterPro" id="IPR023393">
    <property type="entry name" value="START-like_dom_sf"/>
</dbReference>
<keyword evidence="4" id="KW-1185">Reference proteome</keyword>
<evidence type="ECO:0000259" key="2">
    <source>
        <dbReference type="Pfam" id="PF08327"/>
    </source>
</evidence>
<evidence type="ECO:0000256" key="1">
    <source>
        <dbReference type="ARBA" id="ARBA00006817"/>
    </source>
</evidence>
<gene>
    <name evidence="3" type="ORF">GCM10022226_21150</name>
</gene>
<protein>
    <submittedName>
        <fullName evidence="3">SRPBCC family protein</fullName>
    </submittedName>
</protein>
<dbReference type="EMBL" id="BAAAZR010000002">
    <property type="protein sequence ID" value="GAA3801230.1"/>
    <property type="molecule type" value="Genomic_DNA"/>
</dbReference>
<accession>A0ABP7HPK7</accession>
<evidence type="ECO:0000313" key="4">
    <source>
        <dbReference type="Proteomes" id="UP001500888"/>
    </source>
</evidence>
<organism evidence="3 4">
    <name type="scientific">Sphaerisporangium flaviroseum</name>
    <dbReference type="NCBI Taxonomy" id="509199"/>
    <lineage>
        <taxon>Bacteria</taxon>
        <taxon>Bacillati</taxon>
        <taxon>Actinomycetota</taxon>
        <taxon>Actinomycetes</taxon>
        <taxon>Streptosporangiales</taxon>
        <taxon>Streptosporangiaceae</taxon>
        <taxon>Sphaerisporangium</taxon>
    </lineage>
</organism>
<sequence length="222" mass="23563">MKDIVDEINAVHRETGRRGIPAGEARTVLLRRTYDAPAEDVWDALTDPARISRWFLPITGDLRLGGKYQLEGNAGGEILQCEPPRLLKASWVYGEEPAEPGGSVVEVRLSPGPGGETVFELEHTAIVDPEWWAKYGPGAVGVGWDLALLGLGLHLRGESIGDPSAWERSPEARRLMTASSGAWGAAMAAAGATGDEIATAVANTTEFYVPDAGSAEGRDTTG</sequence>
<dbReference type="Pfam" id="PF08327">
    <property type="entry name" value="AHSA1"/>
    <property type="match status" value="1"/>
</dbReference>
<feature type="domain" description="Activator of Hsp90 ATPase homologue 1/2-like C-terminal" evidence="2">
    <location>
        <begin position="35"/>
        <end position="148"/>
    </location>
</feature>
<dbReference type="SUPFAM" id="SSF55961">
    <property type="entry name" value="Bet v1-like"/>
    <property type="match status" value="1"/>
</dbReference>
<comment type="caution">
    <text evidence="3">The sequence shown here is derived from an EMBL/GenBank/DDBJ whole genome shotgun (WGS) entry which is preliminary data.</text>
</comment>
<dbReference type="RefSeq" id="WP_344937282.1">
    <property type="nucleotide sequence ID" value="NZ_BAAAZR010000002.1"/>
</dbReference>
<dbReference type="InterPro" id="IPR013538">
    <property type="entry name" value="ASHA1/2-like_C"/>
</dbReference>
<dbReference type="CDD" id="cd08899">
    <property type="entry name" value="SRPBCC_CalC_Aha1-like_6"/>
    <property type="match status" value="1"/>
</dbReference>
<proteinExistence type="inferred from homology"/>